<sequence length="1282" mass="135828">MTPWRRRLRRLRLALTFTCATLIIVAAVVVALVQALLPHIAAHPERVAAFLSERLQRPVSIDEVHGEWAGVGPVLRLEGVHIAAVDVASPPLVIPQAEIALDFSAWARSNRRFSEFRLIGLDLSLTRGDDGRWNVSGLTGGDAAASEGDNPLLMLGALVVRNARVRVVDSSQSLDVVVRADELRLLNWGERHRLLGLVRRDGSTGRPLEVIADYDAAGQSGRAYLGARDTDFAALLDGFSARDLRLGGGSGRVQVWADLRAGAIDSAQVSFDVAGLDVVPDAAARDAPAPLATGLARVSGIASWRRAANGWRFDVAKLRAARDAREPPETQASVVAGTDAAGAPEYRFTSQQLDLSTLAALAALPGLASDGLREWLAEASPRGQILDAAARCGGACDGGDFDLSAKLAGLSLASVGKKPGVDRLDAQIMGDAGAIVLHVPEQAAVVRYPRKFREPFLLSRFGGDIAAFRIDGAWRVETDALDLEGNGYALQARGGIELPDDGTKPLLDLYALVAYADVRAAHYFLPIGDLGPNTTKWLEQGLIAGTIDNARATVRGDLDDWPFRDLGGRFDARVEISGLTLDYSPGKWPRAEGVATVAEFVNNGLRAQASGNVLGAHASSAVAVIPDFKDAVLELDVEGEGGGPELLDVLHASPLGERYADELKGIAIGGRGALKFRLDLPLKPEVPGKIHGEVDLTDARMEAKKWNVDFAGATGKLKFDDGGFVGGPFAIRYRDVPARFTVAVGDGTVERSNAVEAKLEGNLPMSVVFADFQTLKAWWPKFPGSSDWTAEVAIPRPGAADKATTLRLRSELRGTAIQLPAPLDKLEGDAMPIDIALNLPVEGSPITIALGDVARLRGRLPSPSRSTFAATLALGDAMPQTVPNDGIAVSGHASLIDLSGWTGVGFGAGPDLITSVDLSADRARIGGGEFRDVGFKIDDRPDGVGFVFTGPTIAGTVHVPKADIVKSGITVQLDRLHWPESPKPAPGAAQTDPLDGVAPSTIPPLHVAIGDFRLGTAVFGETRLESVPAGNGMRIDQFDTRSPSLQMHARGEWTGDGRTHKTAIDMDLTAEDIGRMLSSLGFSGLFDGGQTLAHIDASWAGSPATFSPSRLDGKLKLNVNEGRVLDVEPGVGRIFGLFSVREIPRRLALDFGDFFKTGMSFTSIAGEFDLRDGSAYTQNLHIASPAADIRISGRTGLKAKDYDQQMVVTPRVGGTFTVVGALAGGPAGAAAGLAVQTLFNKAINQVTSARYHVGGSWDKPDIKLISKERARKSKAAEQPVKK</sequence>
<dbReference type="RefSeq" id="WP_263543175.1">
    <property type="nucleotide sequence ID" value="NZ_JAOVZO020000003.1"/>
</dbReference>
<name>A0A9X4BH44_9GAMM</name>
<evidence type="ECO:0000259" key="2">
    <source>
        <dbReference type="Pfam" id="PF13116"/>
    </source>
</evidence>
<proteinExistence type="predicted"/>
<evidence type="ECO:0000256" key="1">
    <source>
        <dbReference type="SAM" id="MobiDB-lite"/>
    </source>
</evidence>
<dbReference type="PANTHER" id="PTHR38690">
    <property type="entry name" value="PROTEASE-RELATED"/>
    <property type="match status" value="1"/>
</dbReference>
<organism evidence="3 4">
    <name type="scientific">Tahibacter soli</name>
    <dbReference type="NCBI Taxonomy" id="2983605"/>
    <lineage>
        <taxon>Bacteria</taxon>
        <taxon>Pseudomonadati</taxon>
        <taxon>Pseudomonadota</taxon>
        <taxon>Gammaproteobacteria</taxon>
        <taxon>Lysobacterales</taxon>
        <taxon>Rhodanobacteraceae</taxon>
        <taxon>Tahibacter</taxon>
    </lineage>
</organism>
<reference evidence="3" key="1">
    <citation type="submission" date="2023-02" db="EMBL/GenBank/DDBJ databases">
        <title>Tahibacter soli sp. nov. isolated from soil.</title>
        <authorList>
            <person name="Baek J.H."/>
            <person name="Lee J.K."/>
            <person name="Choi D.G."/>
            <person name="Jeon C.O."/>
        </authorList>
    </citation>
    <scope>NUCLEOTIDE SEQUENCE</scope>
    <source>
        <strain evidence="3">BL</strain>
    </source>
</reference>
<dbReference type="Proteomes" id="UP001139971">
    <property type="component" value="Unassembled WGS sequence"/>
</dbReference>
<dbReference type="InterPro" id="IPR011836">
    <property type="entry name" value="YhdP"/>
</dbReference>
<evidence type="ECO:0000313" key="3">
    <source>
        <dbReference type="EMBL" id="MDC8011908.1"/>
    </source>
</evidence>
<feature type="domain" description="YhdP central" evidence="2">
    <location>
        <begin position="13"/>
        <end position="1262"/>
    </location>
</feature>
<evidence type="ECO:0000313" key="4">
    <source>
        <dbReference type="Proteomes" id="UP001139971"/>
    </source>
</evidence>
<protein>
    <submittedName>
        <fullName evidence="3">YhdP family protein</fullName>
    </submittedName>
</protein>
<keyword evidence="4" id="KW-1185">Reference proteome</keyword>
<dbReference type="NCBIfam" id="TIGR02099">
    <property type="entry name" value="YhdP family protein"/>
    <property type="match status" value="1"/>
</dbReference>
<dbReference type="PANTHER" id="PTHR38690:SF1">
    <property type="entry name" value="PROTEASE"/>
    <property type="match status" value="1"/>
</dbReference>
<accession>A0A9X4BH44</accession>
<dbReference type="EMBL" id="JAOVZO020000003">
    <property type="protein sequence ID" value="MDC8011908.1"/>
    <property type="molecule type" value="Genomic_DNA"/>
</dbReference>
<feature type="region of interest" description="Disordered" evidence="1">
    <location>
        <begin position="977"/>
        <end position="997"/>
    </location>
</feature>
<dbReference type="Pfam" id="PF13116">
    <property type="entry name" value="YhdP"/>
    <property type="match status" value="1"/>
</dbReference>
<comment type="caution">
    <text evidence="3">The sequence shown here is derived from an EMBL/GenBank/DDBJ whole genome shotgun (WGS) entry which is preliminary data.</text>
</comment>
<dbReference type="InterPro" id="IPR025263">
    <property type="entry name" value="YhdP_central"/>
</dbReference>
<gene>
    <name evidence="3" type="ORF">OD750_005035</name>
</gene>